<keyword evidence="2" id="KW-1185">Reference proteome</keyword>
<dbReference type="STRING" id="1834516.BL253_32205"/>
<accession>A0A1V2I274</accession>
<dbReference type="AlphaFoldDB" id="A0A1V2I274"/>
<proteinExistence type="predicted"/>
<sequence length="59" mass="6241">MSGHAWLHQALHMVVLSARLVTRLDPVRAFEDGCVGRSVLARGSVGQAIPSREVGSGMA</sequence>
<evidence type="ECO:0000313" key="1">
    <source>
        <dbReference type="EMBL" id="ONH23734.1"/>
    </source>
</evidence>
<reference evidence="2" key="1">
    <citation type="submission" date="2016-10" db="EMBL/GenBank/DDBJ databases">
        <title>Frankia sp. NRRL B-16386 Genome sequencing.</title>
        <authorList>
            <person name="Ghodhbane-Gtari F."/>
            <person name="Swanson E."/>
            <person name="Gueddou A."/>
            <person name="Hezbri K."/>
            <person name="Ktari K."/>
            <person name="Nouioui I."/>
            <person name="Morris K."/>
            <person name="Simpson S."/>
            <person name="Abebe-Akele F."/>
            <person name="Thomas K."/>
            <person name="Gtari M."/>
            <person name="Tisa L.S."/>
        </authorList>
    </citation>
    <scope>NUCLEOTIDE SEQUENCE [LARGE SCALE GENOMIC DNA]</scope>
    <source>
        <strain evidence="2">NRRL B-16386</strain>
    </source>
</reference>
<gene>
    <name evidence="1" type="ORF">BL253_32205</name>
</gene>
<name>A0A1V2I274_9ACTN</name>
<dbReference type="EMBL" id="MOMC01000081">
    <property type="protein sequence ID" value="ONH23734.1"/>
    <property type="molecule type" value="Genomic_DNA"/>
</dbReference>
<comment type="caution">
    <text evidence="1">The sequence shown here is derived from an EMBL/GenBank/DDBJ whole genome shotgun (WGS) entry which is preliminary data.</text>
</comment>
<evidence type="ECO:0000313" key="2">
    <source>
        <dbReference type="Proteomes" id="UP000188929"/>
    </source>
</evidence>
<organism evidence="1 2">
    <name type="scientific">Pseudofrankia asymbiotica</name>
    <dbReference type="NCBI Taxonomy" id="1834516"/>
    <lineage>
        <taxon>Bacteria</taxon>
        <taxon>Bacillati</taxon>
        <taxon>Actinomycetota</taxon>
        <taxon>Actinomycetes</taxon>
        <taxon>Frankiales</taxon>
        <taxon>Frankiaceae</taxon>
        <taxon>Pseudofrankia</taxon>
    </lineage>
</organism>
<protein>
    <submittedName>
        <fullName evidence="1">Uncharacterized protein</fullName>
    </submittedName>
</protein>
<dbReference type="Proteomes" id="UP000188929">
    <property type="component" value="Unassembled WGS sequence"/>
</dbReference>